<keyword evidence="2" id="KW-0732">Signal</keyword>
<dbReference type="InterPro" id="IPR008930">
    <property type="entry name" value="Terpenoid_cyclase/PrenylTrfase"/>
</dbReference>
<organism evidence="5 6">
    <name type="scientific">Planktomarina temperata RCA23</name>
    <dbReference type="NCBI Taxonomy" id="666509"/>
    <lineage>
        <taxon>Bacteria</taxon>
        <taxon>Pseudomonadati</taxon>
        <taxon>Pseudomonadota</taxon>
        <taxon>Alphaproteobacteria</taxon>
        <taxon>Rhodobacterales</taxon>
        <taxon>Paracoccaceae</taxon>
        <taxon>Planktomarina</taxon>
    </lineage>
</organism>
<evidence type="ECO:0008006" key="7">
    <source>
        <dbReference type="Google" id="ProtNLM"/>
    </source>
</evidence>
<dbReference type="InterPro" id="IPR002890">
    <property type="entry name" value="MG2"/>
</dbReference>
<dbReference type="Pfam" id="PF17962">
    <property type="entry name" value="bMG6"/>
    <property type="match status" value="1"/>
</dbReference>
<dbReference type="SMART" id="SM01360">
    <property type="entry name" value="A2M"/>
    <property type="match status" value="1"/>
</dbReference>
<dbReference type="InterPro" id="IPR011625">
    <property type="entry name" value="A2M_N_BRD"/>
</dbReference>
<comment type="similarity">
    <text evidence="1">Belongs to the protease inhibitor I39 (alpha-2-macroglobulin) family. Bacterial alpha-2-macroglobulin subfamily.</text>
</comment>
<protein>
    <recommendedName>
        <fullName evidence="7">Alpha-2-macroglobulin</fullName>
    </recommendedName>
</protein>
<dbReference type="Gene3D" id="1.50.10.20">
    <property type="match status" value="1"/>
</dbReference>
<dbReference type="Pfam" id="PF21142">
    <property type="entry name" value="A2M_bMG2"/>
    <property type="match status" value="1"/>
</dbReference>
<dbReference type="SMART" id="SM01359">
    <property type="entry name" value="A2M_N_2"/>
    <property type="match status" value="1"/>
</dbReference>
<dbReference type="PANTHER" id="PTHR40094">
    <property type="entry name" value="ALPHA-2-MACROGLOBULIN HOMOLOG"/>
    <property type="match status" value="1"/>
</dbReference>
<dbReference type="Pfam" id="PF01835">
    <property type="entry name" value="MG2"/>
    <property type="match status" value="1"/>
</dbReference>
<keyword evidence="6" id="KW-1185">Reference proteome</keyword>
<dbReference type="KEGG" id="ptp:RCA23_c12440"/>
<dbReference type="RefSeq" id="WP_081870915.1">
    <property type="nucleotide sequence ID" value="NZ_CP003984.1"/>
</dbReference>
<name>A0AAN0RIJ6_9RHOB</name>
<evidence type="ECO:0000313" key="6">
    <source>
        <dbReference type="Proteomes" id="UP000028680"/>
    </source>
</evidence>
<feature type="domain" description="Alpha-2-macroglobulin bait region" evidence="3">
    <location>
        <begin position="777"/>
        <end position="920"/>
    </location>
</feature>
<dbReference type="InterPro" id="IPR001599">
    <property type="entry name" value="Macroglobln_a2"/>
</dbReference>
<evidence type="ECO:0000256" key="2">
    <source>
        <dbReference type="ARBA" id="ARBA00022729"/>
    </source>
</evidence>
<gene>
    <name evidence="5" type="ORF">RCA23_c12440</name>
</gene>
<dbReference type="Proteomes" id="UP000028680">
    <property type="component" value="Chromosome"/>
</dbReference>
<dbReference type="InterPro" id="IPR041462">
    <property type="entry name" value="Bact_A2M_MG6"/>
</dbReference>
<dbReference type="Pfam" id="PF17973">
    <property type="entry name" value="bMG10"/>
    <property type="match status" value="1"/>
</dbReference>
<evidence type="ECO:0000259" key="3">
    <source>
        <dbReference type="SMART" id="SM01359"/>
    </source>
</evidence>
<dbReference type="Gene3D" id="2.60.40.1930">
    <property type="match status" value="1"/>
</dbReference>
<dbReference type="Pfam" id="PF17972">
    <property type="entry name" value="bMG5"/>
    <property type="match status" value="1"/>
</dbReference>
<dbReference type="InterPro" id="IPR041246">
    <property type="entry name" value="Bact_MG10"/>
</dbReference>
<dbReference type="InterPro" id="IPR021868">
    <property type="entry name" value="Alpha_2_Macroglob_MG3"/>
</dbReference>
<dbReference type="InterPro" id="IPR041203">
    <property type="entry name" value="Bact_A2M_MG5"/>
</dbReference>
<feature type="domain" description="Alpha-2-macroglobulin" evidence="4">
    <location>
        <begin position="984"/>
        <end position="1073"/>
    </location>
</feature>
<reference evidence="5 6" key="1">
    <citation type="journal article" date="2014" name="ISME J.">
        <title>Adaptation of an abundant Roseobacter RCA organism to pelagic systems revealed by genomic and transcriptomic analyses.</title>
        <authorList>
            <person name="Voget S."/>
            <person name="Wemheuer B."/>
            <person name="Brinkhoff T."/>
            <person name="Vollmers J."/>
            <person name="Dietrich S."/>
            <person name="Giebel H.A."/>
            <person name="Beardsley C."/>
            <person name="Sardemann C."/>
            <person name="Bakenhus I."/>
            <person name="Billerbeck S."/>
            <person name="Daniel R."/>
            <person name="Simon M."/>
        </authorList>
    </citation>
    <scope>NUCLEOTIDE SEQUENCE [LARGE SCALE GENOMIC DNA]</scope>
    <source>
        <strain evidence="5 6">RCA23</strain>
    </source>
</reference>
<dbReference type="Pfam" id="PF11974">
    <property type="entry name" value="bMG3"/>
    <property type="match status" value="1"/>
</dbReference>
<dbReference type="EMBL" id="CP003984">
    <property type="protein sequence ID" value="AII86791.1"/>
    <property type="molecule type" value="Genomic_DNA"/>
</dbReference>
<dbReference type="InterPro" id="IPR051802">
    <property type="entry name" value="YfhM-like"/>
</dbReference>
<dbReference type="InterPro" id="IPR049120">
    <property type="entry name" value="A2M_bMG2"/>
</dbReference>
<evidence type="ECO:0000259" key="4">
    <source>
        <dbReference type="SMART" id="SM01360"/>
    </source>
</evidence>
<dbReference type="SUPFAM" id="SSF48239">
    <property type="entry name" value="Terpenoid cyclases/Protein prenyltransferases"/>
    <property type="match status" value="1"/>
</dbReference>
<proteinExistence type="inferred from homology"/>
<evidence type="ECO:0000313" key="5">
    <source>
        <dbReference type="EMBL" id="AII86791.1"/>
    </source>
</evidence>
<evidence type="ECO:0000256" key="1">
    <source>
        <dbReference type="ARBA" id="ARBA00010556"/>
    </source>
</evidence>
<accession>A0AAN0RIJ6</accession>
<sequence length="1671" mass="184583">MGQIFRCLILVVSLMLPSLLHSESFGRHVSIENIVVNSSTTIPAGSTVNFLGTIDVSQSISPSGRLATFTFEDRIFNADAALFYQPTTNSAFTTYPARGSDLGNNASICTTMTTQNNGNSLTFANENYQMYFEVKANNSIVDGYTVTKPEDIFSWQDNQSEFCVNGLDHSTSYQITLLPGLEAKRQSYSVTLDQPISFQVKTPSMSPKLTVDGSKTILTNAENAVIPLEYVNVNEIEISLHRVDLASLTSYSSIFNVLDSYDVDSLSNYWGDVLTKKTIKLDSPLNKKQSINLNFSDLISADERGVFVATFTSPDIEIRSYQNQPTQWFSISDISVQVFSGLNKTDILLKSFENTNPIDGATVEIIAGNNRELFKGTTTDGGRLSVSNNLLAGSGGFTPEYLVVSSDKFGTSILQVPDLKQKPKFLRGGEIKQNLEDVYVTTDREIYRTGETVSVFGVVRKLDLDVIGSDELYVHLVDRNGNQIKRASLKLDSYGAFEADLNLGQSYRLGQYTVQIKSVDDLILANHVIRLEDFVPLTIEPKLQTNNEIWSLNSTQKIQLSGDYYSGGPTGGMKAQISTYVKTTDNIGVPELEDFVFGNVGSSTTAALNEFQSELDLEGKMAATLLTDFDTDPSRLYEVSIDGTVFDVGGRANTARLNIPLDTISSYVGIRKDFETYIDEGSTPSFTIVNVTRAGKPLDFDNVSYSVRKIYYDYNWFYNSGWRWNRVRVDTEVIEAGIVSGKQLTVRTPLDWGRYEITVSNEAGFKTVSEFFSGWGADAKPASEPEELSLSYTNGILRGNAGYSGTLSVLVADQDIVSLETVSVVKGDFEVQIPLPNISEPGAHLLASLVRPIEKGSEHLPQISIGKTWVSNVSSERNVSLKINSVRDVDSATPITVALSSQSKSGTAKIFVIDEGIHALTGYQNKNLKDHFLSERALNFGVFTNFGQLISQNSDLSTLRVGGDGDMLSAAAAADKSEFFKTVTYASPLLDIQNGQAEFTFPPTIEWEGKLRVVAFSIDDRGFGFTEEFITVQDPVSIDVSMPRFVTPIDNVVAKLNVRWNEFKGPIELTTRVFDIKTTSIISQPETNSYKLELPISAKGLGRVPISVAVMAGGQEYTRNYSIVSRSSSYPVTEISSTKLEKKNWLGLGSVQVQPYQSSLIDLAEPGNEYSVSLTSSLGMNLQQVVADLNRYPYGCVEQVSSKTRGLIALSQVSGITEETTKKIQIGIDNLMAKQKLSGAFGYWDRNSAVYERFQPYAVDTLQKTLPFASDKAKVKAAIENGLEYLYRTSFRDAETKLYSYGLLAKAGYEVTSRARYSIDQELQSDVMQTTNSSNNSAMQVDDLVLAYWVAANLNDTKRMFQISDNARFALGQMTSQEPVLQLISGAWISTEKPQFSNLWSKSSIAYAHLLTDLSSDQLAPVFETIIQNTHEYLAQRQYRSTHSNAKLVTLQKHKERSLSGTAVSLDGFKYELDETGSLPISLKQLTDGFKISHNASSALYLNVKSTGKRRGIKAQDNGYQVQKWWYDRNGDYVDLKSGVLPAKQGDLYTVVISIDRTKSGSGSDLLLTDLLPAGFEIEKAVLADPKVDGVLSATLDFDMGKKAFYTAEMDDRFIAHFQSRWHGNSFAYIRYTVRAAYETNAIIPDAVVEEMYAPEVNGRSEITESIVSSR</sequence>
<dbReference type="PANTHER" id="PTHR40094:SF1">
    <property type="entry name" value="UBIQUITIN DOMAIN-CONTAINING PROTEIN"/>
    <property type="match status" value="1"/>
</dbReference>
<dbReference type="GO" id="GO:0004866">
    <property type="term" value="F:endopeptidase inhibitor activity"/>
    <property type="evidence" value="ECO:0007669"/>
    <property type="project" value="InterPro"/>
</dbReference>